<dbReference type="PANTHER" id="PTHR43592">
    <property type="entry name" value="CAAX AMINO TERMINAL PROTEASE"/>
    <property type="match status" value="1"/>
</dbReference>
<dbReference type="GO" id="GO:0004175">
    <property type="term" value="F:endopeptidase activity"/>
    <property type="evidence" value="ECO:0007669"/>
    <property type="project" value="UniProtKB-ARBA"/>
</dbReference>
<dbReference type="InterPro" id="IPR003675">
    <property type="entry name" value="Rce1/LyrA-like_dom"/>
</dbReference>
<feature type="transmembrane region" description="Helical" evidence="1">
    <location>
        <begin position="210"/>
        <end position="228"/>
    </location>
</feature>
<feature type="transmembrane region" description="Helical" evidence="1">
    <location>
        <begin position="23"/>
        <end position="40"/>
    </location>
</feature>
<name>A0A0F9H885_9ZZZZ</name>
<feature type="transmembrane region" description="Helical" evidence="1">
    <location>
        <begin position="46"/>
        <end position="65"/>
    </location>
</feature>
<dbReference type="PANTHER" id="PTHR43592:SF15">
    <property type="entry name" value="CAAX AMINO TERMINAL PROTEASE FAMILY PROTEIN"/>
    <property type="match status" value="1"/>
</dbReference>
<keyword evidence="1" id="KW-1133">Transmembrane helix</keyword>
<gene>
    <name evidence="3" type="ORF">LCGC14_1735690</name>
</gene>
<feature type="transmembrane region" description="Helical" evidence="1">
    <location>
        <begin position="156"/>
        <end position="177"/>
    </location>
</feature>
<sequence length="230" mass="26733">MSRRIKTNKTDVDFWKESIHTKLSYTMAILAFSIQFFIGIRHIETLFGQLSILESMFALSGILVLDLIHGKRAIYPKEFKPVHKNLFIRFSIIFGVIALIQYIFQYVPITISDAERALAIIFAGVSEEMLFRGIMMEPFFKAGINDEKLHLWGNRWISYMEIFGILISGTIFAIFHFSYYDNLGLGLMVIVGGFWLGFSYWYWKDITAVIIAHILLNVIFVLQTYWMVVL</sequence>
<dbReference type="GO" id="GO:0080120">
    <property type="term" value="P:CAAX-box protein maturation"/>
    <property type="evidence" value="ECO:0007669"/>
    <property type="project" value="UniProtKB-ARBA"/>
</dbReference>
<keyword evidence="1" id="KW-0472">Membrane</keyword>
<feature type="domain" description="CAAX prenyl protease 2/Lysostaphin resistance protein A-like" evidence="2">
    <location>
        <begin position="118"/>
        <end position="219"/>
    </location>
</feature>
<feature type="transmembrane region" description="Helical" evidence="1">
    <location>
        <begin position="86"/>
        <end position="104"/>
    </location>
</feature>
<evidence type="ECO:0000313" key="3">
    <source>
        <dbReference type="EMBL" id="KKM07260.1"/>
    </source>
</evidence>
<dbReference type="EMBL" id="LAZR01015813">
    <property type="protein sequence ID" value="KKM07260.1"/>
    <property type="molecule type" value="Genomic_DNA"/>
</dbReference>
<organism evidence="3">
    <name type="scientific">marine sediment metagenome</name>
    <dbReference type="NCBI Taxonomy" id="412755"/>
    <lineage>
        <taxon>unclassified sequences</taxon>
        <taxon>metagenomes</taxon>
        <taxon>ecological metagenomes</taxon>
    </lineage>
</organism>
<evidence type="ECO:0000256" key="1">
    <source>
        <dbReference type="SAM" id="Phobius"/>
    </source>
</evidence>
<reference evidence="3" key="1">
    <citation type="journal article" date="2015" name="Nature">
        <title>Complex archaea that bridge the gap between prokaryotes and eukaryotes.</title>
        <authorList>
            <person name="Spang A."/>
            <person name="Saw J.H."/>
            <person name="Jorgensen S.L."/>
            <person name="Zaremba-Niedzwiedzka K."/>
            <person name="Martijn J."/>
            <person name="Lind A.E."/>
            <person name="van Eijk R."/>
            <person name="Schleper C."/>
            <person name="Guy L."/>
            <person name="Ettema T.J."/>
        </authorList>
    </citation>
    <scope>NUCLEOTIDE SEQUENCE</scope>
</reference>
<proteinExistence type="predicted"/>
<dbReference type="Pfam" id="PF02517">
    <property type="entry name" value="Rce1-like"/>
    <property type="match status" value="1"/>
</dbReference>
<comment type="caution">
    <text evidence="3">The sequence shown here is derived from an EMBL/GenBank/DDBJ whole genome shotgun (WGS) entry which is preliminary data.</text>
</comment>
<keyword evidence="1" id="KW-0812">Transmembrane</keyword>
<feature type="transmembrane region" description="Helical" evidence="1">
    <location>
        <begin position="183"/>
        <end position="203"/>
    </location>
</feature>
<evidence type="ECO:0000259" key="2">
    <source>
        <dbReference type="Pfam" id="PF02517"/>
    </source>
</evidence>
<protein>
    <recommendedName>
        <fullName evidence="2">CAAX prenyl protease 2/Lysostaphin resistance protein A-like domain-containing protein</fullName>
    </recommendedName>
</protein>
<dbReference type="AlphaFoldDB" id="A0A0F9H885"/>
<accession>A0A0F9H885</accession>